<accession>A0AAV8VAC7</accession>
<dbReference type="AlphaFoldDB" id="A0AAV8VAC7"/>
<protein>
    <submittedName>
        <fullName evidence="1">Uncharacterized protein</fullName>
    </submittedName>
</protein>
<evidence type="ECO:0000313" key="2">
    <source>
        <dbReference type="Proteomes" id="UP001159042"/>
    </source>
</evidence>
<dbReference type="EMBL" id="JANEYG010000215">
    <property type="protein sequence ID" value="KAJ8911139.1"/>
    <property type="molecule type" value="Genomic_DNA"/>
</dbReference>
<keyword evidence="2" id="KW-1185">Reference proteome</keyword>
<sequence>MKCPHCATEYVYQRKGLIDQLLAPWSPELLKLHMLLRTEFLATGLPVQEVVSIIMIFFEEIREKCLTKYIKEHVSLKINFEAFGLYIIPEKEVSEVKSFNTANKVITPSSDCRRYLRNS</sequence>
<name>A0AAV8VAC7_9CUCU</name>
<proteinExistence type="predicted"/>
<dbReference type="Proteomes" id="UP001159042">
    <property type="component" value="Unassembled WGS sequence"/>
</dbReference>
<gene>
    <name evidence="1" type="ORF">NQ315_003315</name>
</gene>
<evidence type="ECO:0000313" key="1">
    <source>
        <dbReference type="EMBL" id="KAJ8911139.1"/>
    </source>
</evidence>
<organism evidence="1 2">
    <name type="scientific">Exocentrus adspersus</name>
    <dbReference type="NCBI Taxonomy" id="1586481"/>
    <lineage>
        <taxon>Eukaryota</taxon>
        <taxon>Metazoa</taxon>
        <taxon>Ecdysozoa</taxon>
        <taxon>Arthropoda</taxon>
        <taxon>Hexapoda</taxon>
        <taxon>Insecta</taxon>
        <taxon>Pterygota</taxon>
        <taxon>Neoptera</taxon>
        <taxon>Endopterygota</taxon>
        <taxon>Coleoptera</taxon>
        <taxon>Polyphaga</taxon>
        <taxon>Cucujiformia</taxon>
        <taxon>Chrysomeloidea</taxon>
        <taxon>Cerambycidae</taxon>
        <taxon>Lamiinae</taxon>
        <taxon>Acanthocinini</taxon>
        <taxon>Exocentrus</taxon>
    </lineage>
</organism>
<comment type="caution">
    <text evidence="1">The sequence shown here is derived from an EMBL/GenBank/DDBJ whole genome shotgun (WGS) entry which is preliminary data.</text>
</comment>
<reference evidence="1 2" key="1">
    <citation type="journal article" date="2023" name="Insect Mol. Biol.">
        <title>Genome sequencing provides insights into the evolution of gene families encoding plant cell wall-degrading enzymes in longhorned beetles.</title>
        <authorList>
            <person name="Shin N.R."/>
            <person name="Okamura Y."/>
            <person name="Kirsch R."/>
            <person name="Pauchet Y."/>
        </authorList>
    </citation>
    <scope>NUCLEOTIDE SEQUENCE [LARGE SCALE GENOMIC DNA]</scope>
    <source>
        <strain evidence="1">EAD_L_NR</strain>
    </source>
</reference>